<name>A0LB36_MAGMM</name>
<evidence type="ECO:0000256" key="1">
    <source>
        <dbReference type="SAM" id="SignalP"/>
    </source>
</evidence>
<keyword evidence="3" id="KW-1185">Reference proteome</keyword>
<dbReference type="OrthoDB" id="9789685at2"/>
<gene>
    <name evidence="2" type="ordered locus">Mmc1_2683</name>
</gene>
<dbReference type="InterPro" id="IPR025245">
    <property type="entry name" value="DUF4197"/>
</dbReference>
<dbReference type="KEGG" id="mgm:Mmc1_2683"/>
<feature type="chain" id="PRO_5002626576" description="DUF4197 domain-containing protein" evidence="1">
    <location>
        <begin position="24"/>
        <end position="285"/>
    </location>
</feature>
<keyword evidence="1" id="KW-0732">Signal</keyword>
<dbReference type="Pfam" id="PF13852">
    <property type="entry name" value="DUF4197"/>
    <property type="match status" value="1"/>
</dbReference>
<proteinExistence type="predicted"/>
<evidence type="ECO:0008006" key="4">
    <source>
        <dbReference type="Google" id="ProtNLM"/>
    </source>
</evidence>
<dbReference type="AlphaFoldDB" id="A0LB36"/>
<accession>A0LB36</accession>
<dbReference type="EMBL" id="CP000471">
    <property type="protein sequence ID" value="ABK45179.1"/>
    <property type="molecule type" value="Genomic_DNA"/>
</dbReference>
<dbReference type="eggNOG" id="ENOG502Z7PK">
    <property type="taxonomic scope" value="Bacteria"/>
</dbReference>
<dbReference type="RefSeq" id="WP_011714278.1">
    <property type="nucleotide sequence ID" value="NC_008576.1"/>
</dbReference>
<feature type="signal peptide" evidence="1">
    <location>
        <begin position="1"/>
        <end position="23"/>
    </location>
</feature>
<evidence type="ECO:0000313" key="3">
    <source>
        <dbReference type="Proteomes" id="UP000002586"/>
    </source>
</evidence>
<reference evidence="2 3" key="2">
    <citation type="journal article" date="2012" name="Int. J. Syst. Evol. Microbiol.">
        <title>Magnetococcus marinus gen. nov., sp. nov., a marine, magnetotactic bacterium that represents a novel lineage (Magnetococcaceae fam. nov.; Magnetococcales ord. nov.) at the base of the Alphaproteobacteria.</title>
        <authorList>
            <person name="Bazylinski D.A."/>
            <person name="Williams T.J."/>
            <person name="Lefevre C.T."/>
            <person name="Berg R.J."/>
            <person name="Zhang C.L."/>
            <person name="Bowser S.S."/>
            <person name="Dean A.J."/>
            <person name="Beveridge T.J."/>
        </authorList>
    </citation>
    <scope>NUCLEOTIDE SEQUENCE [LARGE SCALE GENOMIC DNA]</scope>
    <source>
        <strain evidence="3">ATCC BAA-1437 / JCM 17883 / MC-1</strain>
    </source>
</reference>
<evidence type="ECO:0000313" key="2">
    <source>
        <dbReference type="EMBL" id="ABK45179.1"/>
    </source>
</evidence>
<organism evidence="2 3">
    <name type="scientific">Magnetococcus marinus (strain ATCC BAA-1437 / JCM 17883 / MC-1)</name>
    <dbReference type="NCBI Taxonomy" id="156889"/>
    <lineage>
        <taxon>Bacteria</taxon>
        <taxon>Pseudomonadati</taxon>
        <taxon>Pseudomonadota</taxon>
        <taxon>Magnetococcia</taxon>
        <taxon>Magnetococcales</taxon>
        <taxon>Magnetococcaceae</taxon>
        <taxon>Magnetococcus</taxon>
    </lineage>
</organism>
<dbReference type="Proteomes" id="UP000002586">
    <property type="component" value="Chromosome"/>
</dbReference>
<reference evidence="3" key="1">
    <citation type="journal article" date="2009" name="Appl. Environ. Microbiol.">
        <title>Complete genome sequence of the chemolithoautotrophic marine magnetotactic coccus strain MC-1.</title>
        <authorList>
            <person name="Schubbe S."/>
            <person name="Williams T.J."/>
            <person name="Xie G."/>
            <person name="Kiss H.E."/>
            <person name="Brettin T.S."/>
            <person name="Martinez D."/>
            <person name="Ross C.A."/>
            <person name="Schuler D."/>
            <person name="Cox B.L."/>
            <person name="Nealson K.H."/>
            <person name="Bazylinski D.A."/>
        </authorList>
    </citation>
    <scope>NUCLEOTIDE SEQUENCE [LARGE SCALE GENOMIC DNA]</scope>
    <source>
        <strain evidence="3">ATCC BAA-1437 / JCM 17883 / MC-1</strain>
    </source>
</reference>
<protein>
    <recommendedName>
        <fullName evidence="4">DUF4197 domain-containing protein</fullName>
    </recommendedName>
</protein>
<dbReference type="STRING" id="156889.Mmc1_2683"/>
<dbReference type="HOGENOM" id="CLU_085032_0_0_5"/>
<sequence length="285" mass="29678" precursor="true">MHKHLSLLASAALLTLLPIQADAGWMDLLNQVAPLAQQATQPATQPTTATPATGSAFMNLSQQEMVDGLKEALRLGAKTAVSNLGKQGGFLDDASVKIPMPEALGAISSLVGPSLQDKFITTMNRAAEQAVPSTVDIFIQAINNMTLTDALAILQGGENAATDYFRRSSSTALQQAILPIVTQATGESGATATYKQVSGLLQGAGGVSSLLGSAGQHSGGGLGSLLGSVTSMISPQDFDLDKYVTQKSVDGLFSKMAIEEQKIRTNPVARSTDLLKKVFDFGNTL</sequence>